<evidence type="ECO:0000256" key="1">
    <source>
        <dbReference type="SAM" id="SignalP"/>
    </source>
</evidence>
<dbReference type="InterPro" id="IPR006311">
    <property type="entry name" value="TAT_signal"/>
</dbReference>
<dbReference type="GO" id="GO:0005507">
    <property type="term" value="F:copper ion binding"/>
    <property type="evidence" value="ECO:0007669"/>
    <property type="project" value="InterPro"/>
</dbReference>
<sequence>MNHLSRRLSLLVASAAVAALTAGAGAGAEEGPGHRMMWDHRGMVMGENRGDALPINCTEISGDHAFTVRVGREHATDGFVFGYTEHDWHVPPCSRVSVTLINDDNVRHMWMLHGLPSYLYYQGMFHLEVEGGETLTGTFIVPQVDTTYLVHCDIAQHTEKGLKGQLRVGDGGGMLPGIPGLTDPTYTGAGG</sequence>
<feature type="domain" description="Plastocyanin-like" evidence="2">
    <location>
        <begin position="75"/>
        <end position="170"/>
    </location>
</feature>
<dbReference type="AlphaFoldDB" id="A0A455R1Z2"/>
<evidence type="ECO:0000313" key="3">
    <source>
        <dbReference type="EMBL" id="BBD50155.1"/>
    </source>
</evidence>
<dbReference type="SUPFAM" id="SSF49503">
    <property type="entry name" value="Cupredoxins"/>
    <property type="match status" value="1"/>
</dbReference>
<reference evidence="3" key="1">
    <citation type="submission" date="2015-07" db="EMBL/GenBank/DDBJ databases">
        <title>Novel operon containing particulate methane monooxygenase-type genes and epoxyalkane:coenzyme M transferase gene in ethylene-assimilating marine bacterium, Haliea sp. ETY-M.</title>
        <authorList>
            <person name="Suzuki T."/>
            <person name="Habe H."/>
            <person name="Nakajima-Kambe T."/>
            <person name="Fuse H."/>
        </authorList>
    </citation>
    <scope>NUCLEOTIDE SEQUENCE</scope>
    <source>
        <strain evidence="3">ETY-M</strain>
    </source>
</reference>
<organism evidence="3">
    <name type="scientific">Haliea sp. ETY-M</name>
    <dbReference type="NCBI Taxonomy" id="1055105"/>
    <lineage>
        <taxon>Bacteria</taxon>
        <taxon>Pseudomonadati</taxon>
        <taxon>Pseudomonadota</taxon>
        <taxon>Gammaproteobacteria</taxon>
        <taxon>Cellvibrionales</taxon>
        <taxon>Halieaceae</taxon>
        <taxon>Haliea</taxon>
    </lineage>
</organism>
<evidence type="ECO:0000259" key="2">
    <source>
        <dbReference type="Pfam" id="PF07731"/>
    </source>
</evidence>
<protein>
    <recommendedName>
        <fullName evidence="2">Plastocyanin-like domain-containing protein</fullName>
    </recommendedName>
</protein>
<feature type="signal peptide" evidence="1">
    <location>
        <begin position="1"/>
        <end position="18"/>
    </location>
</feature>
<feature type="chain" id="PRO_5019827951" description="Plastocyanin-like domain-containing protein" evidence="1">
    <location>
        <begin position="19"/>
        <end position="191"/>
    </location>
</feature>
<dbReference type="Gene3D" id="2.60.40.420">
    <property type="entry name" value="Cupredoxins - blue copper proteins"/>
    <property type="match status" value="1"/>
</dbReference>
<proteinExistence type="predicted"/>
<dbReference type="PROSITE" id="PS51318">
    <property type="entry name" value="TAT"/>
    <property type="match status" value="1"/>
</dbReference>
<dbReference type="InterPro" id="IPR008972">
    <property type="entry name" value="Cupredoxin"/>
</dbReference>
<dbReference type="Pfam" id="PF07731">
    <property type="entry name" value="Cu-oxidase_2"/>
    <property type="match status" value="1"/>
</dbReference>
<accession>A0A455R1Z2</accession>
<name>A0A455R1Z2_9GAMM</name>
<dbReference type="EMBL" id="LC064121">
    <property type="protein sequence ID" value="BBD50155.1"/>
    <property type="molecule type" value="Genomic_DNA"/>
</dbReference>
<dbReference type="GO" id="GO:0016491">
    <property type="term" value="F:oxidoreductase activity"/>
    <property type="evidence" value="ECO:0007669"/>
    <property type="project" value="InterPro"/>
</dbReference>
<dbReference type="InterPro" id="IPR011706">
    <property type="entry name" value="Cu-oxidase_C"/>
</dbReference>
<keyword evidence="1" id="KW-0732">Signal</keyword>